<dbReference type="Proteomes" id="UP001218218">
    <property type="component" value="Unassembled WGS sequence"/>
</dbReference>
<dbReference type="AlphaFoldDB" id="A0AAD7AJB4"/>
<dbReference type="EMBL" id="JARIHO010000005">
    <property type="protein sequence ID" value="KAJ7360780.1"/>
    <property type="molecule type" value="Genomic_DNA"/>
</dbReference>
<comment type="caution">
    <text evidence="1">The sequence shown here is derived from an EMBL/GenBank/DDBJ whole genome shotgun (WGS) entry which is preliminary data.</text>
</comment>
<sequence length="165" mass="19273">MPSTNDANEGALGAYRVAIRGKPSLTLHQYNSQAMFRRNDTQDFMDAVFTDEDHAYIMREARRIDSSREEARRREEIVDFRIKTAEMQKTKALAKARKMRRTCRTTLPASLYHCVPNLLVNSKYPRKADKLAVLKEAFRWYETILEVVPVIVEELRDEEDGEMEE</sequence>
<name>A0AAD7AJB4_9AGAR</name>
<evidence type="ECO:0000313" key="1">
    <source>
        <dbReference type="EMBL" id="KAJ7360780.1"/>
    </source>
</evidence>
<gene>
    <name evidence="1" type="ORF">DFH08DRAFT_951431</name>
</gene>
<reference evidence="1" key="1">
    <citation type="submission" date="2023-03" db="EMBL/GenBank/DDBJ databases">
        <title>Massive genome expansion in bonnet fungi (Mycena s.s.) driven by repeated elements and novel gene families across ecological guilds.</title>
        <authorList>
            <consortium name="Lawrence Berkeley National Laboratory"/>
            <person name="Harder C.B."/>
            <person name="Miyauchi S."/>
            <person name="Viragh M."/>
            <person name="Kuo A."/>
            <person name="Thoen E."/>
            <person name="Andreopoulos B."/>
            <person name="Lu D."/>
            <person name="Skrede I."/>
            <person name="Drula E."/>
            <person name="Henrissat B."/>
            <person name="Morin E."/>
            <person name="Kohler A."/>
            <person name="Barry K."/>
            <person name="LaButti K."/>
            <person name="Morin E."/>
            <person name="Salamov A."/>
            <person name="Lipzen A."/>
            <person name="Mereny Z."/>
            <person name="Hegedus B."/>
            <person name="Baldrian P."/>
            <person name="Stursova M."/>
            <person name="Weitz H."/>
            <person name="Taylor A."/>
            <person name="Grigoriev I.V."/>
            <person name="Nagy L.G."/>
            <person name="Martin F."/>
            <person name="Kauserud H."/>
        </authorList>
    </citation>
    <scope>NUCLEOTIDE SEQUENCE</scope>
    <source>
        <strain evidence="1">CBHHK002</strain>
    </source>
</reference>
<organism evidence="1 2">
    <name type="scientific">Mycena albidolilacea</name>
    <dbReference type="NCBI Taxonomy" id="1033008"/>
    <lineage>
        <taxon>Eukaryota</taxon>
        <taxon>Fungi</taxon>
        <taxon>Dikarya</taxon>
        <taxon>Basidiomycota</taxon>
        <taxon>Agaricomycotina</taxon>
        <taxon>Agaricomycetes</taxon>
        <taxon>Agaricomycetidae</taxon>
        <taxon>Agaricales</taxon>
        <taxon>Marasmiineae</taxon>
        <taxon>Mycenaceae</taxon>
        <taxon>Mycena</taxon>
    </lineage>
</organism>
<accession>A0AAD7AJB4</accession>
<protein>
    <submittedName>
        <fullName evidence="1">Uncharacterized protein</fullName>
    </submittedName>
</protein>
<proteinExistence type="predicted"/>
<evidence type="ECO:0000313" key="2">
    <source>
        <dbReference type="Proteomes" id="UP001218218"/>
    </source>
</evidence>
<keyword evidence="2" id="KW-1185">Reference proteome</keyword>